<evidence type="ECO:0000259" key="5">
    <source>
        <dbReference type="SMART" id="SM00382"/>
    </source>
</evidence>
<evidence type="ECO:0000313" key="7">
    <source>
        <dbReference type="Proteomes" id="UP000070175"/>
    </source>
</evidence>
<dbReference type="InterPro" id="IPR008571">
    <property type="entry name" value="HerA-like"/>
</dbReference>
<keyword evidence="7" id="KW-1185">Reference proteome</keyword>
<dbReference type="SUPFAM" id="SSF52540">
    <property type="entry name" value="P-loop containing nucleoside triphosphate hydrolases"/>
    <property type="match status" value="1"/>
</dbReference>
<evidence type="ECO:0000256" key="1">
    <source>
        <dbReference type="ARBA" id="ARBA00007816"/>
    </source>
</evidence>
<dbReference type="InterPro" id="IPR002789">
    <property type="entry name" value="HerA_central"/>
</dbReference>
<dbReference type="Gene3D" id="3.40.50.300">
    <property type="entry name" value="P-loop containing nucleotide triphosphate hydrolases"/>
    <property type="match status" value="2"/>
</dbReference>
<comment type="catalytic activity">
    <reaction evidence="3">
        <text>ATP + H2O = ADP + phosphate + H(+)</text>
        <dbReference type="Rhea" id="RHEA:13065"/>
        <dbReference type="ChEBI" id="CHEBI:15377"/>
        <dbReference type="ChEBI" id="CHEBI:15378"/>
        <dbReference type="ChEBI" id="CHEBI:30616"/>
        <dbReference type="ChEBI" id="CHEBI:43474"/>
        <dbReference type="ChEBI" id="CHEBI:456216"/>
        <dbReference type="EC" id="5.6.2.3"/>
    </reaction>
</comment>
<reference evidence="6 7" key="1">
    <citation type="journal article" date="2016" name="Sci. Rep.">
        <title>Metabolic traits of an uncultured archaeal lineage -MSBL1- from brine pools of the Red Sea.</title>
        <authorList>
            <person name="Mwirichia R."/>
            <person name="Alam I."/>
            <person name="Rashid M."/>
            <person name="Vinu M."/>
            <person name="Ba-Alawi W."/>
            <person name="Anthony Kamau A."/>
            <person name="Kamanda Ngugi D."/>
            <person name="Goker M."/>
            <person name="Klenk H.P."/>
            <person name="Bajic V."/>
            <person name="Stingl U."/>
        </authorList>
    </citation>
    <scope>NUCLEOTIDE SEQUENCE [LARGE SCALE GENOMIC DNA]</scope>
    <source>
        <strain evidence="6">SCGC-AAA382N08</strain>
    </source>
</reference>
<organism evidence="6 7">
    <name type="scientific">candidate division MSBL1 archaeon SCGC-AAA382N08</name>
    <dbReference type="NCBI Taxonomy" id="1698285"/>
    <lineage>
        <taxon>Archaea</taxon>
        <taxon>Methanobacteriati</taxon>
        <taxon>Methanobacteriota</taxon>
        <taxon>candidate division MSBL1</taxon>
    </lineage>
</organism>
<evidence type="ECO:0000313" key="6">
    <source>
        <dbReference type="EMBL" id="KXB08582.1"/>
    </source>
</evidence>
<evidence type="ECO:0000256" key="3">
    <source>
        <dbReference type="ARBA" id="ARBA00048954"/>
    </source>
</evidence>
<comment type="caution">
    <text evidence="6">The sequence shown here is derived from an EMBL/GenBank/DDBJ whole genome shotgun (WGS) entry which is preliminary data.</text>
</comment>
<dbReference type="EMBL" id="LHYJ01000009">
    <property type="protein sequence ID" value="KXB08582.1"/>
    <property type="molecule type" value="Genomic_DNA"/>
</dbReference>
<dbReference type="InterPro" id="IPR003593">
    <property type="entry name" value="AAA+_ATPase"/>
</dbReference>
<sequence>MIQENNNILLGGSKKGGTDKDWHLFVGNASNKDNERVELDSVSPHVIFVCGARGSGKSYTLGVIAEEIAQSESDVAAVIVDPVGIFWSMKYPNKEEKEKEVLKKINKKPDGIKNVNVFVPTGHTSEIPEETFDTGFSFKPSSLTAEDWCLTFGMDRYSPQGLLLERAIEKVKKGYTRELGDRLEGGSRDVPSNDNFSIDDLLDGINHDRELLSKEKGFKSSTRRALSSRLSTAKDWGIFGREKKLSDLIKPGMISVIDISFLPENIGALVLGLLSRKIFSARKAAAREEAVQDLKNEENRRKNQIPPTWLMVDEAHSFAPSSGKTAATDPLVEYVKQGRRPGLSAVLSTQQPSALNSKIISQVDILFSHRLSFENDIKEVWKRMPTTLPDEIKDPDTLKKLPKGTAIAGDRKVDKAFFLSVRPRISQHEGRERVTNSSLDYEEGSEQEMQEVENLDEYDVQEESEEVGVGQKQINGVELNVVPFQINIEEATEISKTKREKFLRIFWTKEKVRKIYGHYYPIWSFLIDYYPKSKESINLRIQVDALTGELIKKSDGGLERTCGVRDLVGLTFSEREIFFEILEEDSLSYEDLEDLVNHGGSEVRKCVSTLIDEGFLEESEEENETFLNVKEPIDVPTTLSGESLLAAEEIPEPEEKRMSPDKKEDRIVNKEKVLETLKMFGEIEVIENKLLYYPYWIAELVNDDEKRIIAIDGVHGKKDTYATRMLRRRV</sequence>
<protein>
    <recommendedName>
        <fullName evidence="5">AAA+ ATPase domain-containing protein</fullName>
    </recommendedName>
</protein>
<accession>A0A133VQ61</accession>
<gene>
    <name evidence="6" type="ORF">AKJ56_00900</name>
</gene>
<proteinExistence type="inferred from homology"/>
<dbReference type="PATRIC" id="fig|1698285.3.peg.578"/>
<evidence type="ECO:0000256" key="4">
    <source>
        <dbReference type="ARBA" id="ARBA00048988"/>
    </source>
</evidence>
<dbReference type="PANTHER" id="PTHR42957">
    <property type="entry name" value="HELICASE MJ1565-RELATED"/>
    <property type="match status" value="1"/>
</dbReference>
<comment type="catalytic activity">
    <reaction evidence="4">
        <text>ATP + H2O = ADP + phosphate + H(+)</text>
        <dbReference type="Rhea" id="RHEA:13065"/>
        <dbReference type="ChEBI" id="CHEBI:15377"/>
        <dbReference type="ChEBI" id="CHEBI:15378"/>
        <dbReference type="ChEBI" id="CHEBI:30616"/>
        <dbReference type="ChEBI" id="CHEBI:43474"/>
        <dbReference type="ChEBI" id="CHEBI:456216"/>
        <dbReference type="EC" id="5.6.2.4"/>
    </reaction>
</comment>
<dbReference type="GO" id="GO:0043139">
    <property type="term" value="F:5'-3' DNA helicase activity"/>
    <property type="evidence" value="ECO:0007669"/>
    <property type="project" value="UniProtKB-EC"/>
</dbReference>
<feature type="domain" description="AAA+ ATPase" evidence="5">
    <location>
        <begin position="43"/>
        <end position="371"/>
    </location>
</feature>
<dbReference type="Pfam" id="PF01935">
    <property type="entry name" value="DUF87"/>
    <property type="match status" value="1"/>
</dbReference>
<dbReference type="GO" id="GO:0043138">
    <property type="term" value="F:3'-5' DNA helicase activity"/>
    <property type="evidence" value="ECO:0007669"/>
    <property type="project" value="UniProtKB-EC"/>
</dbReference>
<dbReference type="Proteomes" id="UP000070175">
    <property type="component" value="Unassembled WGS sequence"/>
</dbReference>
<dbReference type="SMART" id="SM00382">
    <property type="entry name" value="AAA"/>
    <property type="match status" value="1"/>
</dbReference>
<dbReference type="PANTHER" id="PTHR42957:SF1">
    <property type="entry name" value="HELICASE MJ1565-RELATED"/>
    <property type="match status" value="1"/>
</dbReference>
<comment type="catalytic activity">
    <reaction evidence="2">
        <text>Couples ATP hydrolysis with the unwinding of duplex DNA by translocating in the 3'-5' direction.</text>
        <dbReference type="EC" id="5.6.2.4"/>
    </reaction>
</comment>
<dbReference type="AlphaFoldDB" id="A0A133VQ61"/>
<name>A0A133VQ61_9EURY</name>
<comment type="similarity">
    <text evidence="1">Belongs to the HerA family.</text>
</comment>
<dbReference type="InterPro" id="IPR027417">
    <property type="entry name" value="P-loop_NTPase"/>
</dbReference>
<evidence type="ECO:0000256" key="2">
    <source>
        <dbReference type="ARBA" id="ARBA00034617"/>
    </source>
</evidence>